<reference evidence="17 18" key="1">
    <citation type="submission" date="2017-08" db="EMBL/GenBank/DDBJ databases">
        <title>Acidophilic green algal genome provides insights into adaptation to an acidic environment.</title>
        <authorList>
            <person name="Hirooka S."/>
            <person name="Hirose Y."/>
            <person name="Kanesaki Y."/>
            <person name="Higuchi S."/>
            <person name="Fujiwara T."/>
            <person name="Onuma R."/>
            <person name="Era A."/>
            <person name="Ohbayashi R."/>
            <person name="Uzuka A."/>
            <person name="Nozaki H."/>
            <person name="Yoshikawa H."/>
            <person name="Miyagishima S.Y."/>
        </authorList>
    </citation>
    <scope>NUCLEOTIDE SEQUENCE [LARGE SCALE GENOMIC DNA]</scope>
    <source>
        <strain evidence="17 18">NIES-2499</strain>
    </source>
</reference>
<keyword evidence="5 15" id="KW-0812">Transmembrane</keyword>
<dbReference type="FunFam" id="1.20.120.350:FF:000009">
    <property type="entry name" value="Voltage-dependent T-type calcium channel subunit alpha"/>
    <property type="match status" value="1"/>
</dbReference>
<evidence type="ECO:0000256" key="14">
    <source>
        <dbReference type="SAM" id="MobiDB-lite"/>
    </source>
</evidence>
<keyword evidence="3" id="KW-0109">Calcium transport</keyword>
<evidence type="ECO:0000256" key="3">
    <source>
        <dbReference type="ARBA" id="ARBA00022568"/>
    </source>
</evidence>
<keyword evidence="7" id="KW-0106">Calcium</keyword>
<dbReference type="EMBL" id="BEGY01000218">
    <property type="protein sequence ID" value="GAX86028.1"/>
    <property type="molecule type" value="Genomic_DNA"/>
</dbReference>
<accession>A0A250XSI9</accession>
<dbReference type="PANTHER" id="PTHR45628:SF7">
    <property type="entry name" value="VOLTAGE-DEPENDENT CALCIUM CHANNEL TYPE A SUBUNIT ALPHA-1"/>
    <property type="match status" value="1"/>
</dbReference>
<feature type="transmembrane region" description="Helical" evidence="15">
    <location>
        <begin position="154"/>
        <end position="173"/>
    </location>
</feature>
<name>A0A250XSI9_9CHLO</name>
<feature type="transmembrane region" description="Helical" evidence="15">
    <location>
        <begin position="97"/>
        <end position="118"/>
    </location>
</feature>
<comment type="subcellular location">
    <subcellularLocation>
        <location evidence="1">Membrane</location>
        <topology evidence="1">Multi-pass membrane protein</topology>
    </subcellularLocation>
</comment>
<dbReference type="InterPro" id="IPR005821">
    <property type="entry name" value="Ion_trans_dom"/>
</dbReference>
<evidence type="ECO:0000256" key="7">
    <source>
        <dbReference type="ARBA" id="ARBA00022837"/>
    </source>
</evidence>
<feature type="transmembrane region" description="Helical" evidence="15">
    <location>
        <begin position="1245"/>
        <end position="1269"/>
    </location>
</feature>
<keyword evidence="13" id="KW-0407">Ion channel</keyword>
<evidence type="ECO:0000256" key="8">
    <source>
        <dbReference type="ARBA" id="ARBA00022882"/>
    </source>
</evidence>
<dbReference type="InterPro" id="IPR050599">
    <property type="entry name" value="VDCC_alpha-1_subunit"/>
</dbReference>
<evidence type="ECO:0000256" key="5">
    <source>
        <dbReference type="ARBA" id="ARBA00022692"/>
    </source>
</evidence>
<feature type="transmembrane region" description="Helical" evidence="15">
    <location>
        <begin position="433"/>
        <end position="454"/>
    </location>
</feature>
<feature type="transmembrane region" description="Helical" evidence="15">
    <location>
        <begin position="549"/>
        <end position="573"/>
    </location>
</feature>
<evidence type="ECO:0000256" key="6">
    <source>
        <dbReference type="ARBA" id="ARBA00022737"/>
    </source>
</evidence>
<keyword evidence="11 15" id="KW-0472">Membrane</keyword>
<feature type="domain" description="Ion transport" evidence="16">
    <location>
        <begin position="432"/>
        <end position="766"/>
    </location>
</feature>
<feature type="transmembrane region" description="Helical" evidence="15">
    <location>
        <begin position="328"/>
        <end position="350"/>
    </location>
</feature>
<dbReference type="PANTHER" id="PTHR45628">
    <property type="entry name" value="VOLTAGE-DEPENDENT CALCIUM CHANNEL TYPE A SUBUNIT ALPHA-1"/>
    <property type="match status" value="1"/>
</dbReference>
<keyword evidence="12" id="KW-0325">Glycoprotein</keyword>
<evidence type="ECO:0000256" key="4">
    <source>
        <dbReference type="ARBA" id="ARBA00022673"/>
    </source>
</evidence>
<feature type="domain" description="Ion transport" evidence="16">
    <location>
        <begin position="1462"/>
        <end position="1742"/>
    </location>
</feature>
<feature type="transmembrane region" description="Helical" evidence="15">
    <location>
        <begin position="1139"/>
        <end position="1166"/>
    </location>
</feature>
<feature type="region of interest" description="Disordered" evidence="14">
    <location>
        <begin position="1055"/>
        <end position="1075"/>
    </location>
</feature>
<evidence type="ECO:0000259" key="16">
    <source>
        <dbReference type="Pfam" id="PF00520"/>
    </source>
</evidence>
<keyword evidence="6" id="KW-0677">Repeat</keyword>
<feature type="domain" description="Ion transport" evidence="16">
    <location>
        <begin position="1109"/>
        <end position="1412"/>
    </location>
</feature>
<dbReference type="GO" id="GO:0098703">
    <property type="term" value="P:calcium ion import across plasma membrane"/>
    <property type="evidence" value="ECO:0007669"/>
    <property type="project" value="TreeGrafter"/>
</dbReference>
<keyword evidence="18" id="KW-1185">Reference proteome</keyword>
<feature type="transmembrane region" description="Helical" evidence="15">
    <location>
        <begin position="1465"/>
        <end position="1482"/>
    </location>
</feature>
<keyword evidence="2" id="KW-0813">Transport</keyword>
<dbReference type="GO" id="GO:0005891">
    <property type="term" value="C:voltage-gated calcium channel complex"/>
    <property type="evidence" value="ECO:0007669"/>
    <property type="project" value="TreeGrafter"/>
</dbReference>
<dbReference type="InterPro" id="IPR027359">
    <property type="entry name" value="Volt_channel_dom_sf"/>
</dbReference>
<keyword evidence="9 15" id="KW-1133">Transmembrane helix</keyword>
<evidence type="ECO:0000256" key="2">
    <source>
        <dbReference type="ARBA" id="ARBA00022448"/>
    </source>
</evidence>
<evidence type="ECO:0000256" key="15">
    <source>
        <dbReference type="SAM" id="Phobius"/>
    </source>
</evidence>
<dbReference type="Proteomes" id="UP000232323">
    <property type="component" value="Unassembled WGS sequence"/>
</dbReference>
<feature type="transmembrane region" description="Helical" evidence="15">
    <location>
        <begin position="738"/>
        <end position="761"/>
    </location>
</feature>
<evidence type="ECO:0000313" key="17">
    <source>
        <dbReference type="EMBL" id="GAX86028.1"/>
    </source>
</evidence>
<feature type="transmembrane region" description="Helical" evidence="15">
    <location>
        <begin position="1338"/>
        <end position="1359"/>
    </location>
</feature>
<dbReference type="Pfam" id="PF00520">
    <property type="entry name" value="Ion_trans"/>
    <property type="match status" value="4"/>
</dbReference>
<keyword evidence="4" id="KW-0107">Calcium channel</keyword>
<evidence type="ECO:0000313" key="18">
    <source>
        <dbReference type="Proteomes" id="UP000232323"/>
    </source>
</evidence>
<evidence type="ECO:0000256" key="11">
    <source>
        <dbReference type="ARBA" id="ARBA00023136"/>
    </source>
</evidence>
<feature type="transmembrane region" description="Helical" evidence="15">
    <location>
        <begin position="1708"/>
        <end position="1734"/>
    </location>
</feature>
<protein>
    <recommendedName>
        <fullName evidence="16">Ion transport domain-containing protein</fullName>
    </recommendedName>
</protein>
<dbReference type="SUPFAM" id="SSF81324">
    <property type="entry name" value="Voltage-gated potassium channels"/>
    <property type="match status" value="4"/>
</dbReference>
<dbReference type="Gene3D" id="1.10.238.10">
    <property type="entry name" value="EF-hand"/>
    <property type="match status" value="1"/>
</dbReference>
<keyword evidence="10" id="KW-0406">Ion transport</keyword>
<feature type="transmembrane region" description="Helical" evidence="15">
    <location>
        <begin position="466"/>
        <end position="485"/>
    </location>
</feature>
<dbReference type="Gene3D" id="1.20.120.350">
    <property type="entry name" value="Voltage-gated potassium channels. Chain C"/>
    <property type="match status" value="4"/>
</dbReference>
<feature type="transmembrane region" description="Helical" evidence="15">
    <location>
        <begin position="505"/>
        <end position="528"/>
    </location>
</feature>
<dbReference type="GO" id="GO:0008331">
    <property type="term" value="F:high voltage-gated calcium channel activity"/>
    <property type="evidence" value="ECO:0007669"/>
    <property type="project" value="TreeGrafter"/>
</dbReference>
<dbReference type="OrthoDB" id="416585at2759"/>
<feature type="transmembrane region" description="Helical" evidence="15">
    <location>
        <begin position="1586"/>
        <end position="1609"/>
    </location>
</feature>
<sequence length="2023" mass="226150">MITYRVRRPITAYPRVDWRKSLHPYWLFCVDCVTFPPWEIVRSVNLAPKALLFLQVNSFIRKPCIRLVRWMFFDALMLLRMVFVFGKYTYLRDGWNILDFIVVVMGVLELTSLGNYTFIRSFRALRPLRAITKIASLKIIVESLFRSLPMLGDVMILAMFYFSVFGIFCTELFKGQLYGRCGAPAFDQAYDVVQEGDTKMTTQVVIMNVSYVVSTTAATQVCKGPLSSDQIWYNVSNTAVAAPFSYIGGLQWGYACPYQPSSNPNDINYPSGVFCTNYGNPDIGGYRNFDNILITWVQLYQHMTWQDWSYIMYATQAAMSWWTWPLHIFLVIVGGLLLANLALAVIFLHFSKYYNEAKLNSASSLDSSKSAKMLAVELNVVTDIPSAGDGLRQPILDFPPGPSLQKPLVVTGISNIAWQQFRDLNYTICYSTWFLHLTTFMIVSNAIVLAIYWYEMPQEWVTGTTNANIAFSCYFVLEMLIKIIGMGPRQYAADSFNIFDFFVTLLGVVDMSLTLAPGVSSPGALSVFRTFRLLRVMRLARSWTGLNRIIQVLLSSLVSVGWLTVLLFMYIFITGLLGMAFFGFKLDSCPQVPNAIQLCPPGLTWMDCPPHFDCYVPCNSSVALSWFSVSGSPYGNQAYCEVFPRSQVASFMQQESTLQVVNNTLQDGNAITTTPVPNKTKLEQLQFWAQVGQSTTFMPNYDNIFQAMLSTFIILTSDNWDSNMKTIMVLTQSPWLPAFYTIITMTLGIFTVLNLFLAILLNNLDDLVVISSQSSNVERVQDEETRYIEDLYGAAVTSINKQLSGSSINRTGSSAREYSRNKMVPQALAVEVQVRSHIPVGMIMDVAEEGNKTSVLSSNTNNGGLEITGYGTVAGEVAASAAGLLTQMQGLNAAPVTQVVVNSHRLNSPESGARKEAVLAPHLGTTGGIGDGPQSVLSDAQQPVAAAVYLDPSQLKESDNGSMSSSMMERLSKTRTESFWPRKINRVSPLSQGQYPVQGLHQTEHSDDELFSVNGHAKPSSVNGHAMSMTSIGKSHAGHEPLIWSTHRLRAESGFSLHQQGPERLKSTRRSSAFRQPPVETLEGRSLFMFAPTNQVRKFLLLVTSNVHFEYAMLFLISLSSLELCFDDASSVPGTTKFAALRALDVFFTITFGLEALMKIFTYGLLFNGKDSYLRNPWNILDMFVVIVNVLVLALDTVTNPNYIIWLRAFRALRALRPLRVASQLDGIRVIVMAMAKSLPAMGEIFLVGALFFYIFAVLGVNLMCGLFLGCYSQGNLLNPAYYVGLGEGINRTWCEADGGIHNITHSYYHDMINVAVPKWQLSTSWGANGQLARFDNLIMALWVLFWMTSLENWSPIMIQAMDITSLDDQPVFNNNIYITFYFIVFIVIGVYFIMNLVIGVAISTFGKMREQLGRSALLTEAQQEWLTIQRMLATLQLTKKYKRPSGRFRLSVYKMVMTERFEKIMMCIIIANLLPLFMSYQGESDTWAAGLGVVNVVFTALYVIEMILKWISIGACAYFKDKWCLFDFLVVVVSVMGVIIDYVLHDNLTILTVLRSLRVLRIFKIIPKARGLKMMMTTLLWSLPALMNVATVLLLFMYTFAIIAMNIFGNMKWTGEIDLYANFESFPTAMFTLFRMQTGENWNYVMTACMNLQQCIQVTNDVDIIIPGNTTASVIYRGTYLDTESDALTLSVVPSDLQNNRCSPSPAVAAIFFTLYMALCTYLVLELVVAVIIENIEYQSQIENMAVKQRHIEDFCTAWEELDQTSCGFTEAAGLTTILTKVSPPMGVKGLDCQSQYIQDIVMSCNIPLRGLKIHFMETLHELTGRVAAAPLPAEQEWVVHDKIMQKLPQDKVLPKYTVGDYYSALYVKASIKGYLIRSKFNNVGRLPLFGSEAGAKEAEVETGAKQAVAQVGIREADIEAYTREDVAQVGAKEAEVEGLLSIQDQPDAPKVALHPIYPGETLHQTSLAMVQSPEHCLQSNSTPKESMREEDTGLRPSALFVTADKQGQALGVGKEKEAQSM</sequence>
<evidence type="ECO:0000256" key="10">
    <source>
        <dbReference type="ARBA" id="ARBA00023065"/>
    </source>
</evidence>
<proteinExistence type="predicted"/>
<feature type="transmembrane region" description="Helical" evidence="15">
    <location>
        <begin position="1488"/>
        <end position="1512"/>
    </location>
</feature>
<evidence type="ECO:0000256" key="12">
    <source>
        <dbReference type="ARBA" id="ARBA00023180"/>
    </source>
</evidence>
<feature type="transmembrane region" description="Helical" evidence="15">
    <location>
        <begin position="67"/>
        <end position="85"/>
    </location>
</feature>
<feature type="domain" description="Ion transport" evidence="16">
    <location>
        <begin position="71"/>
        <end position="357"/>
    </location>
</feature>
<evidence type="ECO:0000256" key="9">
    <source>
        <dbReference type="ARBA" id="ARBA00022989"/>
    </source>
</evidence>
<evidence type="ECO:0000256" key="13">
    <source>
        <dbReference type="ARBA" id="ARBA00023303"/>
    </source>
</evidence>
<gene>
    <name evidence="17" type="ORF">CEUSTIGMA_g13443.t1</name>
</gene>
<feature type="transmembrane region" description="Helical" evidence="15">
    <location>
        <begin position="1524"/>
        <end position="1545"/>
    </location>
</feature>
<dbReference type="Gene3D" id="1.10.287.70">
    <property type="match status" value="4"/>
</dbReference>
<feature type="transmembrane region" description="Helical" evidence="15">
    <location>
        <begin position="1379"/>
        <end position="1406"/>
    </location>
</feature>
<dbReference type="STRING" id="1157962.A0A250XSI9"/>
<evidence type="ECO:0000256" key="1">
    <source>
        <dbReference type="ARBA" id="ARBA00004141"/>
    </source>
</evidence>
<comment type="caution">
    <text evidence="17">The sequence shown here is derived from an EMBL/GenBank/DDBJ whole genome shotgun (WGS) entry which is preliminary data.</text>
</comment>
<organism evidence="17 18">
    <name type="scientific">Chlamydomonas eustigma</name>
    <dbReference type="NCBI Taxonomy" id="1157962"/>
    <lineage>
        <taxon>Eukaryota</taxon>
        <taxon>Viridiplantae</taxon>
        <taxon>Chlorophyta</taxon>
        <taxon>core chlorophytes</taxon>
        <taxon>Chlorophyceae</taxon>
        <taxon>CS clade</taxon>
        <taxon>Chlamydomonadales</taxon>
        <taxon>Chlamydomonadaceae</taxon>
        <taxon>Chlamydomonas</taxon>
    </lineage>
</organism>
<keyword evidence="8" id="KW-0851">Voltage-gated channel</keyword>